<evidence type="ECO:0000313" key="6">
    <source>
        <dbReference type="EMBL" id="UYM16108.1"/>
    </source>
</evidence>
<keyword evidence="1" id="KW-0963">Cytoplasm</keyword>
<feature type="domain" description="ProQ/FinO" evidence="5">
    <location>
        <begin position="49"/>
        <end position="157"/>
    </location>
</feature>
<gene>
    <name evidence="6" type="ORF">NX720_25460</name>
</gene>
<accession>A0ABY6GVN5</accession>
<dbReference type="SMART" id="SM00945">
    <property type="entry name" value="ProQ"/>
    <property type="match status" value="1"/>
</dbReference>
<dbReference type="Pfam" id="PF04352">
    <property type="entry name" value="ProQ"/>
    <property type="match status" value="1"/>
</dbReference>
<organism evidence="6 7">
    <name type="scientific">Endozoicomonas euniceicola</name>
    <dbReference type="NCBI Taxonomy" id="1234143"/>
    <lineage>
        <taxon>Bacteria</taxon>
        <taxon>Pseudomonadati</taxon>
        <taxon>Pseudomonadota</taxon>
        <taxon>Gammaproteobacteria</taxon>
        <taxon>Oceanospirillales</taxon>
        <taxon>Endozoicomonadaceae</taxon>
        <taxon>Endozoicomonas</taxon>
    </lineage>
</organism>
<dbReference type="PANTHER" id="PTHR38106">
    <property type="entry name" value="RNA CHAPERONE PROQ"/>
    <property type="match status" value="1"/>
</dbReference>
<feature type="region of interest" description="Disordered" evidence="4">
    <location>
        <begin position="1"/>
        <end position="53"/>
    </location>
</feature>
<dbReference type="InterPro" id="IPR036442">
    <property type="entry name" value="ProQ/FinO_sf"/>
</dbReference>
<evidence type="ECO:0000256" key="2">
    <source>
        <dbReference type="ARBA" id="ARBA00022884"/>
    </source>
</evidence>
<keyword evidence="2" id="KW-0694">RNA-binding</keyword>
<dbReference type="Proteomes" id="UP001163255">
    <property type="component" value="Chromosome"/>
</dbReference>
<dbReference type="Gene3D" id="1.10.1710.10">
    <property type="entry name" value="ProQ/FinO domain"/>
    <property type="match status" value="1"/>
</dbReference>
<feature type="compositionally biased region" description="Polar residues" evidence="4">
    <location>
        <begin position="1"/>
        <end position="44"/>
    </location>
</feature>
<feature type="region of interest" description="Disordered" evidence="4">
    <location>
        <begin position="166"/>
        <end position="188"/>
    </location>
</feature>
<dbReference type="RefSeq" id="WP_262598412.1">
    <property type="nucleotide sequence ID" value="NZ_CP103300.1"/>
</dbReference>
<dbReference type="EMBL" id="CP103300">
    <property type="protein sequence ID" value="UYM16108.1"/>
    <property type="molecule type" value="Genomic_DNA"/>
</dbReference>
<reference evidence="6" key="1">
    <citation type="submission" date="2022-10" db="EMBL/GenBank/DDBJ databases">
        <title>Completed Genome Sequence of two octocoral isolated bacterium, Endozoicomonas euniceicola EF212T and Endozoicomonas gorgoniicola PS125T.</title>
        <authorList>
            <person name="Chiou Y.-J."/>
            <person name="Chen Y.-H."/>
        </authorList>
    </citation>
    <scope>NUCLEOTIDE SEQUENCE</scope>
    <source>
        <strain evidence="6">EF212</strain>
    </source>
</reference>
<dbReference type="PANTHER" id="PTHR38106:SF1">
    <property type="entry name" value="RNA CHAPERONE PROQ"/>
    <property type="match status" value="1"/>
</dbReference>
<sequence length="188" mass="21171">MQYECTTENLNESLSEPDNTTLSQSVSRETHMEAQNASTDTSQPPQNPEEVSKSEALRMVRERWPEAFRVSSPRPLKVGIHNEMKQTGEFPLPIIKSALKLFTSQERYLMSIKPGRSRIDLDGKTAGKVKLKEAVNAEITLFMRSEKQRRKQQRTHVGQLRLVALGSQAPEQSSEQSKACEITDATAL</sequence>
<evidence type="ECO:0000256" key="1">
    <source>
        <dbReference type="ARBA" id="ARBA00022490"/>
    </source>
</evidence>
<protein>
    <submittedName>
        <fullName evidence="6">ProQ/FinO family protein</fullName>
    </submittedName>
</protein>
<evidence type="ECO:0000259" key="5">
    <source>
        <dbReference type="SMART" id="SM00945"/>
    </source>
</evidence>
<proteinExistence type="predicted"/>
<evidence type="ECO:0000256" key="4">
    <source>
        <dbReference type="SAM" id="MobiDB-lite"/>
    </source>
</evidence>
<keyword evidence="3" id="KW-0143">Chaperone</keyword>
<dbReference type="SUPFAM" id="SSF48657">
    <property type="entry name" value="FinO-like"/>
    <property type="match status" value="1"/>
</dbReference>
<evidence type="ECO:0000256" key="3">
    <source>
        <dbReference type="ARBA" id="ARBA00023186"/>
    </source>
</evidence>
<name>A0ABY6GVN5_9GAMM</name>
<dbReference type="InterPro" id="IPR016103">
    <property type="entry name" value="ProQ/FinO"/>
</dbReference>
<keyword evidence="7" id="KW-1185">Reference proteome</keyword>
<dbReference type="InterPro" id="IPR023529">
    <property type="entry name" value="ProQ"/>
</dbReference>
<evidence type="ECO:0000313" key="7">
    <source>
        <dbReference type="Proteomes" id="UP001163255"/>
    </source>
</evidence>